<dbReference type="PANTHER" id="PTHR41287">
    <property type="match status" value="1"/>
</dbReference>
<dbReference type="Pfam" id="PF20441">
    <property type="entry name" value="TerL_nuclease"/>
    <property type="match status" value="1"/>
</dbReference>
<dbReference type="PANTHER" id="PTHR41287:SF1">
    <property type="entry name" value="PROTEIN YMFN"/>
    <property type="match status" value="1"/>
</dbReference>
<dbReference type="Pfam" id="PF03354">
    <property type="entry name" value="TerL_ATPase"/>
    <property type="match status" value="1"/>
</dbReference>
<evidence type="ECO:0000259" key="2">
    <source>
        <dbReference type="Pfam" id="PF20441"/>
    </source>
</evidence>
<dbReference type="Proteomes" id="UP000579281">
    <property type="component" value="Unassembled WGS sequence"/>
</dbReference>
<evidence type="ECO:0000259" key="1">
    <source>
        <dbReference type="Pfam" id="PF03354"/>
    </source>
</evidence>
<dbReference type="InterPro" id="IPR046461">
    <property type="entry name" value="TerL_ATPase"/>
</dbReference>
<dbReference type="InterPro" id="IPR046462">
    <property type="entry name" value="TerL_nuclease"/>
</dbReference>
<comment type="caution">
    <text evidence="3">The sequence shown here is derived from an EMBL/GenBank/DDBJ whole genome shotgun (WGS) entry which is preliminary data.</text>
</comment>
<dbReference type="EMBL" id="JACHEN010000004">
    <property type="protein sequence ID" value="MBB6214971.1"/>
    <property type="molecule type" value="Genomic_DNA"/>
</dbReference>
<feature type="domain" description="Terminase large subunit-like ATPase" evidence="1">
    <location>
        <begin position="77"/>
        <end position="242"/>
    </location>
</feature>
<feature type="domain" description="Terminase large subunit-like endonuclease" evidence="2">
    <location>
        <begin position="252"/>
        <end position="504"/>
    </location>
</feature>
<reference evidence="3 4" key="1">
    <citation type="submission" date="2020-08" db="EMBL/GenBank/DDBJ databases">
        <title>Genomic Encyclopedia of Type Strains, Phase IV (KMG-IV): sequencing the most valuable type-strain genomes for metagenomic binning, comparative biology and taxonomic classification.</title>
        <authorList>
            <person name="Goeker M."/>
        </authorList>
    </citation>
    <scope>NUCLEOTIDE SEQUENCE [LARGE SCALE GENOMIC DNA]</scope>
    <source>
        <strain evidence="3 4">DSM 103526</strain>
    </source>
</reference>
<sequence length="546" mass="62941">MKMRSYRYHEYIDAWMDAVEHGKVHACEEQKLLMEFAREVLDDPNVIIDSEKIYEAVEVVGKYFPFGLLDFQRFFFAFVSGIFYKDTGDLVFDEFFVYMGRGGGKNGLISCTSFYLQSDKHGIKNYDIDIVATSEKQAKTSFEEVYQVIEDTPKLQKLFHRTKEEITFSKTNSTLRYCTSNARTKDGGRPGALIFDEVHQYENYDNIAVHIGGLGKVANPRRFYITTDGNVRESVLDDLKEKSRRILLGEDHHNGFFPFIFKMDSVEEVDNPDLWEKAIPRINHDRTLKRTILKEYNDMHQSSELKVAFLTKRMNIPTQDEATAVASWEEIKATNQPIPDLIGLECIGAVDFADLKDFCSVGLLFKKGGKRIFMQHTFIHEKSIKFTKFNIDIQEAVDLGLATIIKGAPTIPPKVVVEWFKEKASMYHIKTIVADSFRYAALKETFNNEGAPLESIRSGEISHSKLHPLISQLFANGLLIFGDDKLMRWYVNNTYVETRRNGNKAYLKIEPIKRKTDGFFCFLHAMTKDEDLEEVGEFRSYGVYTY</sequence>
<evidence type="ECO:0000313" key="3">
    <source>
        <dbReference type="EMBL" id="MBB6214971.1"/>
    </source>
</evidence>
<gene>
    <name evidence="3" type="ORF">HNQ80_001056</name>
</gene>
<proteinExistence type="predicted"/>
<name>A0A841KNV9_9FIRM</name>
<dbReference type="AlphaFoldDB" id="A0A841KNV9"/>
<organism evidence="3 4">
    <name type="scientific">Anaerosolibacter carboniphilus</name>
    <dbReference type="NCBI Taxonomy" id="1417629"/>
    <lineage>
        <taxon>Bacteria</taxon>
        <taxon>Bacillati</taxon>
        <taxon>Bacillota</taxon>
        <taxon>Clostridia</taxon>
        <taxon>Peptostreptococcales</taxon>
        <taxon>Thermotaleaceae</taxon>
        <taxon>Anaerosolibacter</taxon>
    </lineage>
</organism>
<protein>
    <submittedName>
        <fullName evidence="3">Phage terminase large subunit-like protein</fullName>
    </submittedName>
</protein>
<keyword evidence="4" id="KW-1185">Reference proteome</keyword>
<accession>A0A841KNV9</accession>
<dbReference type="InterPro" id="IPR005021">
    <property type="entry name" value="Terminase_largesu-like"/>
</dbReference>
<dbReference type="Gene3D" id="3.40.50.300">
    <property type="entry name" value="P-loop containing nucleotide triphosphate hydrolases"/>
    <property type="match status" value="1"/>
</dbReference>
<dbReference type="InterPro" id="IPR027417">
    <property type="entry name" value="P-loop_NTPase"/>
</dbReference>
<evidence type="ECO:0000313" key="4">
    <source>
        <dbReference type="Proteomes" id="UP000579281"/>
    </source>
</evidence>
<dbReference type="GO" id="GO:0004519">
    <property type="term" value="F:endonuclease activity"/>
    <property type="evidence" value="ECO:0007669"/>
    <property type="project" value="InterPro"/>
</dbReference>